<gene>
    <name evidence="2" type="ORF">J2S76_004185</name>
</gene>
<dbReference type="Proteomes" id="UP001238467">
    <property type="component" value="Unassembled WGS sequence"/>
</dbReference>
<comment type="caution">
    <text evidence="2">The sequence shown here is derived from an EMBL/GenBank/DDBJ whole genome shotgun (WGS) entry which is preliminary data.</text>
</comment>
<feature type="region of interest" description="Disordered" evidence="1">
    <location>
        <begin position="325"/>
        <end position="351"/>
    </location>
</feature>
<keyword evidence="3" id="KW-1185">Reference proteome</keyword>
<dbReference type="EMBL" id="JAUSUH010000012">
    <property type="protein sequence ID" value="MDQ0349734.1"/>
    <property type="molecule type" value="Genomic_DNA"/>
</dbReference>
<name>A0ABU0DN02_9HYPH</name>
<evidence type="ECO:0000256" key="1">
    <source>
        <dbReference type="SAM" id="MobiDB-lite"/>
    </source>
</evidence>
<protein>
    <submittedName>
        <fullName evidence="2">Uncharacterized protein</fullName>
    </submittedName>
</protein>
<proteinExistence type="predicted"/>
<reference evidence="2 3" key="1">
    <citation type="submission" date="2023-07" db="EMBL/GenBank/DDBJ databases">
        <title>Genomic Encyclopedia of Type Strains, Phase IV (KMG-IV): sequencing the most valuable type-strain genomes for metagenomic binning, comparative biology and taxonomic classification.</title>
        <authorList>
            <person name="Goeker M."/>
        </authorList>
    </citation>
    <scope>NUCLEOTIDE SEQUENCE [LARGE SCALE GENOMIC DNA]</scope>
    <source>
        <strain evidence="2 3">DSM 1277</strain>
    </source>
</reference>
<dbReference type="RefSeq" id="WP_307063672.1">
    <property type="nucleotide sequence ID" value="NZ_JAUSUH010000012.1"/>
</dbReference>
<evidence type="ECO:0000313" key="2">
    <source>
        <dbReference type="EMBL" id="MDQ0349734.1"/>
    </source>
</evidence>
<accession>A0ABU0DN02</accession>
<sequence>MAKGLVVGSLRAILGLDTAEFDDGVARVGRDAKGLAANLRSGLAGAAGVVSSAALGMGAALAGIGFAGVAAAVRNAAAEMATLGDEAKRAGLSITAFQEWKFVAEQNRIGLDAMVDGFKELNLRADEFIVTGGGSAADAFQRLGYGAEDLKEKLKDPSALMLEIIDRVGQLDKAAQIRVFDELLGGSGGEQFVQLIDQGSAGIKRTIERAHELNRVIGEDTVKSAVELDKQFRELSATVDTYLKTAIVDSAAALRGFLDMLKKPADQGLTTIRDRLKEIERIASSSGAQRFLYETQYGGKGMPWLEQERDNLQMRLKLREQSQPVDFGGNLPPPSSAPPAITSGGGGRAQATEVDQLGARVESLRQSLMTEAELEEQTYAQRMETLATFYQGREGMEAEWRDLSLRAQQEYSDNMNAIAERQAARDQQIRDMTWRGVSDTLGSLSDLAAAFGEKGFLAAKAFGIGQAVVNTAVGVTEALKLPPPANFAAAAAVAAAGAAQIASIAAARPGGSSRPSVPYSSVATSAPAGSNEGASRAPAFVEIKGDTFSRAAVIEIMRQISDLMGDGYELKF</sequence>
<feature type="compositionally biased region" description="Polar residues" evidence="1">
    <location>
        <begin position="513"/>
        <end position="528"/>
    </location>
</feature>
<organism evidence="2 3">
    <name type="scientific">Ancylobacter vacuolatus</name>
    <dbReference type="NCBI Taxonomy" id="223389"/>
    <lineage>
        <taxon>Bacteria</taxon>
        <taxon>Pseudomonadati</taxon>
        <taxon>Pseudomonadota</taxon>
        <taxon>Alphaproteobacteria</taxon>
        <taxon>Hyphomicrobiales</taxon>
        <taxon>Xanthobacteraceae</taxon>
        <taxon>Ancylobacter</taxon>
    </lineage>
</organism>
<feature type="region of interest" description="Disordered" evidence="1">
    <location>
        <begin position="508"/>
        <end position="533"/>
    </location>
</feature>
<evidence type="ECO:0000313" key="3">
    <source>
        <dbReference type="Proteomes" id="UP001238467"/>
    </source>
</evidence>